<protein>
    <submittedName>
        <fullName evidence="2 3">Uncharacterized protein</fullName>
    </submittedName>
</protein>
<evidence type="ECO:0000313" key="4">
    <source>
        <dbReference type="Proteomes" id="UP000005240"/>
    </source>
</evidence>
<gene>
    <name evidence="2" type="ORF">PTTG_12125</name>
</gene>
<feature type="non-terminal residue" evidence="2">
    <location>
        <position position="387"/>
    </location>
</feature>
<evidence type="ECO:0000313" key="2">
    <source>
        <dbReference type="EMBL" id="OAV92276.1"/>
    </source>
</evidence>
<dbReference type="EnsemblFungi" id="PTTG_12125-t43_1">
    <property type="protein sequence ID" value="PTTG_12125-t43_1-p1"/>
    <property type="gene ID" value="PTTG_12125"/>
</dbReference>
<dbReference type="OrthoDB" id="10594227at2759"/>
<accession>A0A180GHQ1</accession>
<proteinExistence type="predicted"/>
<feature type="signal peptide" evidence="1">
    <location>
        <begin position="1"/>
        <end position="21"/>
    </location>
</feature>
<dbReference type="Proteomes" id="UP000005240">
    <property type="component" value="Unassembled WGS sequence"/>
</dbReference>
<dbReference type="VEuPathDB" id="FungiDB:PTTG_12125"/>
<keyword evidence="1" id="KW-0732">Signal</keyword>
<keyword evidence="4" id="KW-1185">Reference proteome</keyword>
<dbReference type="EMBL" id="ADAS02000066">
    <property type="protein sequence ID" value="OAV92276.1"/>
    <property type="molecule type" value="Genomic_DNA"/>
</dbReference>
<reference evidence="2" key="1">
    <citation type="submission" date="2009-11" db="EMBL/GenBank/DDBJ databases">
        <authorList>
            <consortium name="The Broad Institute Genome Sequencing Platform"/>
            <person name="Ward D."/>
            <person name="Feldgarden M."/>
            <person name="Earl A."/>
            <person name="Young S.K."/>
            <person name="Zeng Q."/>
            <person name="Koehrsen M."/>
            <person name="Alvarado L."/>
            <person name="Berlin A."/>
            <person name="Bochicchio J."/>
            <person name="Borenstein D."/>
            <person name="Chapman S.B."/>
            <person name="Chen Z."/>
            <person name="Engels R."/>
            <person name="Freedman E."/>
            <person name="Gellesch M."/>
            <person name="Goldberg J."/>
            <person name="Griggs A."/>
            <person name="Gujja S."/>
            <person name="Heilman E."/>
            <person name="Heiman D."/>
            <person name="Hepburn T."/>
            <person name="Howarth C."/>
            <person name="Jen D."/>
            <person name="Larson L."/>
            <person name="Lewis B."/>
            <person name="Mehta T."/>
            <person name="Park D."/>
            <person name="Pearson M."/>
            <person name="Roberts A."/>
            <person name="Saif S."/>
            <person name="Shea T."/>
            <person name="Shenoy N."/>
            <person name="Sisk P."/>
            <person name="Stolte C."/>
            <person name="Sykes S."/>
            <person name="Thomson T."/>
            <person name="Walk T."/>
            <person name="White J."/>
            <person name="Yandava C."/>
            <person name="Izard J."/>
            <person name="Baranova O.V."/>
            <person name="Blanton J.M."/>
            <person name="Tanner A.C."/>
            <person name="Dewhirst F.E."/>
            <person name="Haas B."/>
            <person name="Nusbaum C."/>
            <person name="Birren B."/>
        </authorList>
    </citation>
    <scope>NUCLEOTIDE SEQUENCE [LARGE SCALE GENOMIC DNA]</scope>
    <source>
        <strain evidence="2">1-1 BBBD Race 1</strain>
    </source>
</reference>
<evidence type="ECO:0000313" key="3">
    <source>
        <dbReference type="EnsemblFungi" id="PTTG_12125-t43_1-p1"/>
    </source>
</evidence>
<organism evidence="2">
    <name type="scientific">Puccinia triticina (isolate 1-1 / race 1 (BBBD))</name>
    <name type="common">Brown leaf rust fungus</name>
    <dbReference type="NCBI Taxonomy" id="630390"/>
    <lineage>
        <taxon>Eukaryota</taxon>
        <taxon>Fungi</taxon>
        <taxon>Dikarya</taxon>
        <taxon>Basidiomycota</taxon>
        <taxon>Pucciniomycotina</taxon>
        <taxon>Pucciniomycetes</taxon>
        <taxon>Pucciniales</taxon>
        <taxon>Pucciniaceae</taxon>
        <taxon>Puccinia</taxon>
    </lineage>
</organism>
<reference evidence="2" key="2">
    <citation type="submission" date="2016-05" db="EMBL/GenBank/DDBJ databases">
        <title>Comparative analysis highlights variable genome content of wheat rusts and divergence of the mating loci.</title>
        <authorList>
            <person name="Cuomo C.A."/>
            <person name="Bakkeren G."/>
            <person name="Szabo L."/>
            <person name="Khalil H."/>
            <person name="Joly D."/>
            <person name="Goldberg J."/>
            <person name="Young S."/>
            <person name="Zeng Q."/>
            <person name="Fellers J."/>
        </authorList>
    </citation>
    <scope>NUCLEOTIDE SEQUENCE [LARGE SCALE GENOMIC DNA]</scope>
    <source>
        <strain evidence="2">1-1 BBBD Race 1</strain>
    </source>
</reference>
<sequence>MLNKVRIFIFLPLLLQGSLNGRKLEKRMEDWQGIIVKPYWRDYPQSVGRSRSELPELQINQEAHAWVPVGGFDTFLNKFRDISAKHPNVKKISDIISRLAVMPLGMAVSDSQPASINIKSAVSRLLLFYGRELLPLFMKEFTDQWGNASREEEGAACLESLEKILDLYRGGDYFPKEDFILVTDALYALKLLYEYDFIRYSQVKDLFKSERIIESIGRHLVHCHGKKYPDVSGFKNFIPDMDFLKEDSQTSEIHWLLRVLDKPTEGKVLLKSMQEYFSNMETRATRGNLPSMKWATLLDNMFYQEFEWIHSSTTTSQEQLEFLSVYVINILQNKLTTTSLEEVLSNFWIIKFILKYNANKVNQEIVNTNYNILLQHSLIEKILEIQT</sequence>
<feature type="chain" id="PRO_5008109917" evidence="1">
    <location>
        <begin position="22"/>
        <end position="387"/>
    </location>
</feature>
<name>A0A180GHQ1_PUCT1</name>
<dbReference type="AlphaFoldDB" id="A0A180GHQ1"/>
<reference evidence="3" key="4">
    <citation type="submission" date="2025-05" db="UniProtKB">
        <authorList>
            <consortium name="EnsemblFungi"/>
        </authorList>
    </citation>
    <scope>IDENTIFICATION</scope>
    <source>
        <strain evidence="3">isolate 1-1 / race 1 (BBBD)</strain>
    </source>
</reference>
<reference evidence="3 4" key="3">
    <citation type="journal article" date="2017" name="G3 (Bethesda)">
        <title>Comparative analysis highlights variable genome content of wheat rusts and divergence of the mating loci.</title>
        <authorList>
            <person name="Cuomo C.A."/>
            <person name="Bakkeren G."/>
            <person name="Khalil H.B."/>
            <person name="Panwar V."/>
            <person name="Joly D."/>
            <person name="Linning R."/>
            <person name="Sakthikumar S."/>
            <person name="Song X."/>
            <person name="Adiconis X."/>
            <person name="Fan L."/>
            <person name="Goldberg J.M."/>
            <person name="Levin J.Z."/>
            <person name="Young S."/>
            <person name="Zeng Q."/>
            <person name="Anikster Y."/>
            <person name="Bruce M."/>
            <person name="Wang M."/>
            <person name="Yin C."/>
            <person name="McCallum B."/>
            <person name="Szabo L.J."/>
            <person name="Hulbert S."/>
            <person name="Chen X."/>
            <person name="Fellers J.P."/>
        </authorList>
    </citation>
    <scope>NUCLEOTIDE SEQUENCE</scope>
    <source>
        <strain evidence="3">isolate 1-1 / race 1 (BBBD)</strain>
        <strain evidence="4">Isolate 1-1 / race 1 (BBBD)</strain>
    </source>
</reference>
<evidence type="ECO:0000256" key="1">
    <source>
        <dbReference type="SAM" id="SignalP"/>
    </source>
</evidence>